<dbReference type="GO" id="GO:0017148">
    <property type="term" value="P:negative regulation of translation"/>
    <property type="evidence" value="ECO:0007669"/>
    <property type="project" value="TreeGrafter"/>
</dbReference>
<dbReference type="EMBL" id="LR586016">
    <property type="protein sequence ID" value="VIP04192.1"/>
    <property type="molecule type" value="Genomic_DNA"/>
</dbReference>
<dbReference type="RefSeq" id="WP_162659309.1">
    <property type="nucleotide sequence ID" value="NZ_LR593887.1"/>
</dbReference>
<keyword evidence="3 6" id="KW-0689">Ribosomal protein</keyword>
<dbReference type="NCBIfam" id="TIGR01066">
    <property type="entry name" value="rplM_bact"/>
    <property type="match status" value="1"/>
</dbReference>
<comment type="function">
    <text evidence="6 8">This protein is one of the early assembly proteins of the 50S ribosomal subunit, although it is not seen to bind rRNA by itself. It is important during the early stages of 50S assembly.</text>
</comment>
<dbReference type="PIRSF" id="PIRSF002181">
    <property type="entry name" value="Ribosomal_L13"/>
    <property type="match status" value="1"/>
</dbReference>
<dbReference type="AlphaFoldDB" id="A0A6C2YTH8"/>
<dbReference type="PROSITE" id="PS00783">
    <property type="entry name" value="RIBOSOMAL_L13"/>
    <property type="match status" value="1"/>
</dbReference>
<gene>
    <name evidence="6 8" type="primary">rplM</name>
    <name evidence="9" type="ORF">GMBLW1_50010</name>
</gene>
<dbReference type="InterPro" id="IPR005823">
    <property type="entry name" value="Ribosomal_uL13_bac-type"/>
</dbReference>
<evidence type="ECO:0000256" key="8">
    <source>
        <dbReference type="RuleBase" id="RU003878"/>
    </source>
</evidence>
<dbReference type="GO" id="GO:0005840">
    <property type="term" value="C:ribosome"/>
    <property type="evidence" value="ECO:0007669"/>
    <property type="project" value="UniProtKB-KW"/>
</dbReference>
<proteinExistence type="inferred from homology"/>
<evidence type="ECO:0000256" key="7">
    <source>
        <dbReference type="RuleBase" id="RU003877"/>
    </source>
</evidence>
<dbReference type="GO" id="GO:0003735">
    <property type="term" value="F:structural constituent of ribosome"/>
    <property type="evidence" value="ECO:0007669"/>
    <property type="project" value="InterPro"/>
</dbReference>
<dbReference type="Proteomes" id="UP000464378">
    <property type="component" value="Chromosome"/>
</dbReference>
<dbReference type="GO" id="GO:1990904">
    <property type="term" value="C:ribonucleoprotein complex"/>
    <property type="evidence" value="ECO:0007669"/>
    <property type="project" value="UniProtKB-KW"/>
</dbReference>
<dbReference type="InterPro" id="IPR005822">
    <property type="entry name" value="Ribosomal_uL13"/>
</dbReference>
<evidence type="ECO:0000256" key="1">
    <source>
        <dbReference type="ARBA" id="ARBA00006227"/>
    </source>
</evidence>
<evidence type="ECO:0000256" key="4">
    <source>
        <dbReference type="ARBA" id="ARBA00023274"/>
    </source>
</evidence>
<reference evidence="9" key="1">
    <citation type="submission" date="2019-04" db="EMBL/GenBank/DDBJ databases">
        <authorList>
            <consortium name="Science for Life Laboratories"/>
        </authorList>
    </citation>
    <scope>NUCLEOTIDE SEQUENCE</scope>
    <source>
        <strain evidence="9">MBLW1</strain>
    </source>
</reference>
<dbReference type="CDD" id="cd00392">
    <property type="entry name" value="Ribosomal_L13"/>
    <property type="match status" value="1"/>
</dbReference>
<dbReference type="InParanoid" id="A0A6C2YTH8"/>
<accession>A0A6C2YTH8</accession>
<evidence type="ECO:0000313" key="9">
    <source>
        <dbReference type="EMBL" id="VIP04192.1"/>
    </source>
</evidence>
<comment type="similarity">
    <text evidence="1 6 7">Belongs to the universal ribosomal protein uL13 family.</text>
</comment>
<evidence type="ECO:0000256" key="3">
    <source>
        <dbReference type="ARBA" id="ARBA00022980"/>
    </source>
</evidence>
<dbReference type="InterPro" id="IPR036899">
    <property type="entry name" value="Ribosomal_uL13_sf"/>
</dbReference>
<dbReference type="PANTHER" id="PTHR11545:SF2">
    <property type="entry name" value="LARGE RIBOSOMAL SUBUNIT PROTEIN UL13M"/>
    <property type="match status" value="1"/>
</dbReference>
<dbReference type="PANTHER" id="PTHR11545">
    <property type="entry name" value="RIBOSOMAL PROTEIN L13"/>
    <property type="match status" value="1"/>
</dbReference>
<dbReference type="HAMAP" id="MF_01366">
    <property type="entry name" value="Ribosomal_uL13"/>
    <property type="match status" value="1"/>
</dbReference>
<dbReference type="EMBL" id="LR593887">
    <property type="protein sequence ID" value="VTS05748.1"/>
    <property type="molecule type" value="Genomic_DNA"/>
</dbReference>
<dbReference type="InterPro" id="IPR023563">
    <property type="entry name" value="Ribosomal_uL13_CS"/>
</dbReference>
<evidence type="ECO:0000256" key="5">
    <source>
        <dbReference type="ARBA" id="ARBA00035201"/>
    </source>
</evidence>
<sequence length="143" mass="16548">MSTFMANANNTKREWYVIDATDLVVGRLAVQIANILRGKHKPVYTPHCDTGDFVIVVNAEKVRFTGNKWETKTYNHYTHYAGGLKKIEALEMLERRPDQILREAVRRMVPRNRLGRAQMTKLKIYAGPTHEHQAQQPKEFKLA</sequence>
<evidence type="ECO:0000256" key="2">
    <source>
        <dbReference type="ARBA" id="ARBA00011838"/>
    </source>
</evidence>
<dbReference type="SUPFAM" id="SSF52161">
    <property type="entry name" value="Ribosomal protein L13"/>
    <property type="match status" value="1"/>
</dbReference>
<dbReference type="GO" id="GO:0006412">
    <property type="term" value="P:translation"/>
    <property type="evidence" value="ECO:0007669"/>
    <property type="project" value="UniProtKB-UniRule"/>
</dbReference>
<protein>
    <recommendedName>
        <fullName evidence="5 6">Large ribosomal subunit protein uL13</fullName>
    </recommendedName>
</protein>
<name>A0A6C2YTH8_9BACT</name>
<keyword evidence="4 6" id="KW-0687">Ribonucleoprotein</keyword>
<dbReference type="Pfam" id="PF00572">
    <property type="entry name" value="Ribosomal_L13"/>
    <property type="match status" value="1"/>
</dbReference>
<dbReference type="FunCoup" id="A0A6C2YTH8">
    <property type="interactions" value="609"/>
</dbReference>
<dbReference type="GO" id="GO:0003729">
    <property type="term" value="F:mRNA binding"/>
    <property type="evidence" value="ECO:0007669"/>
    <property type="project" value="UniProtKB-ARBA"/>
</dbReference>
<dbReference type="Gene3D" id="3.90.1180.10">
    <property type="entry name" value="Ribosomal protein L13"/>
    <property type="match status" value="1"/>
</dbReference>
<dbReference type="FunFam" id="3.90.1180.10:FF:000001">
    <property type="entry name" value="50S ribosomal protein L13"/>
    <property type="match status" value="1"/>
</dbReference>
<evidence type="ECO:0000256" key="6">
    <source>
        <dbReference type="HAMAP-Rule" id="MF_01366"/>
    </source>
</evidence>
<keyword evidence="10" id="KW-1185">Reference proteome</keyword>
<evidence type="ECO:0000313" key="10">
    <source>
        <dbReference type="Proteomes" id="UP000464378"/>
    </source>
</evidence>
<dbReference type="KEGG" id="tim:GMBLW1_50010"/>
<organism evidence="9">
    <name type="scientific">Tuwongella immobilis</name>
    <dbReference type="NCBI Taxonomy" id="692036"/>
    <lineage>
        <taxon>Bacteria</taxon>
        <taxon>Pseudomonadati</taxon>
        <taxon>Planctomycetota</taxon>
        <taxon>Planctomycetia</taxon>
        <taxon>Gemmatales</taxon>
        <taxon>Gemmataceae</taxon>
        <taxon>Tuwongella</taxon>
    </lineage>
</organism>
<comment type="subunit">
    <text evidence="2 6">Part of the 50S ribosomal subunit.</text>
</comment>